<dbReference type="CDD" id="cd17502">
    <property type="entry name" value="MFS_Azr1_MDR_like"/>
    <property type="match status" value="1"/>
</dbReference>
<feature type="transmembrane region" description="Helical" evidence="6">
    <location>
        <begin position="89"/>
        <end position="107"/>
    </location>
</feature>
<feature type="transmembrane region" description="Helical" evidence="6">
    <location>
        <begin position="441"/>
        <end position="465"/>
    </location>
</feature>
<accession>A0A4Z0YQ80</accession>
<dbReference type="EMBL" id="SKBN01000137">
    <property type="protein sequence ID" value="TGJ82198.1"/>
    <property type="molecule type" value="Genomic_DNA"/>
</dbReference>
<feature type="transmembrane region" description="Helical" evidence="6">
    <location>
        <begin position="177"/>
        <end position="204"/>
    </location>
</feature>
<keyword evidence="9" id="KW-1185">Reference proteome</keyword>
<evidence type="ECO:0000313" key="9">
    <source>
        <dbReference type="Proteomes" id="UP000297716"/>
    </source>
</evidence>
<evidence type="ECO:0000256" key="1">
    <source>
        <dbReference type="ARBA" id="ARBA00004141"/>
    </source>
</evidence>
<feature type="transmembrane region" description="Helical" evidence="6">
    <location>
        <begin position="149"/>
        <end position="170"/>
    </location>
</feature>
<feature type="transmembrane region" description="Helical" evidence="6">
    <location>
        <begin position="405"/>
        <end position="429"/>
    </location>
</feature>
<keyword evidence="4 6" id="KW-0472">Membrane</keyword>
<comment type="caution">
    <text evidence="8">The sequence shown here is derived from an EMBL/GenBank/DDBJ whole genome shotgun (WGS) entry which is preliminary data.</text>
</comment>
<evidence type="ECO:0000256" key="4">
    <source>
        <dbReference type="ARBA" id="ARBA00023136"/>
    </source>
</evidence>
<feature type="compositionally biased region" description="Polar residues" evidence="5">
    <location>
        <begin position="16"/>
        <end position="30"/>
    </location>
</feature>
<name>A0A4Z0YQ80_9PEZI</name>
<dbReference type="GO" id="GO:0022857">
    <property type="term" value="F:transmembrane transporter activity"/>
    <property type="evidence" value="ECO:0007669"/>
    <property type="project" value="InterPro"/>
</dbReference>
<evidence type="ECO:0000256" key="5">
    <source>
        <dbReference type="SAM" id="MobiDB-lite"/>
    </source>
</evidence>
<dbReference type="PROSITE" id="PS50850">
    <property type="entry name" value="MFS"/>
    <property type="match status" value="1"/>
</dbReference>
<feature type="transmembrane region" description="Helical" evidence="6">
    <location>
        <begin position="52"/>
        <end position="77"/>
    </location>
</feature>
<feature type="transmembrane region" description="Helical" evidence="6">
    <location>
        <begin position="210"/>
        <end position="231"/>
    </location>
</feature>
<keyword evidence="3 6" id="KW-1133">Transmembrane helix</keyword>
<feature type="transmembrane region" description="Helical" evidence="6">
    <location>
        <begin position="347"/>
        <end position="367"/>
    </location>
</feature>
<dbReference type="GO" id="GO:0005886">
    <property type="term" value="C:plasma membrane"/>
    <property type="evidence" value="ECO:0007669"/>
    <property type="project" value="TreeGrafter"/>
</dbReference>
<gene>
    <name evidence="8" type="ORF">E0Z10_g6545</name>
</gene>
<feature type="transmembrane region" description="Helical" evidence="6">
    <location>
        <begin position="277"/>
        <end position="294"/>
    </location>
</feature>
<dbReference type="Gene3D" id="1.20.1250.20">
    <property type="entry name" value="MFS general substrate transporter like domains"/>
    <property type="match status" value="1"/>
</dbReference>
<feature type="transmembrane region" description="Helical" evidence="6">
    <location>
        <begin position="243"/>
        <end position="265"/>
    </location>
</feature>
<proteinExistence type="predicted"/>
<dbReference type="InterPro" id="IPR036259">
    <property type="entry name" value="MFS_trans_sf"/>
</dbReference>
<evidence type="ECO:0000256" key="2">
    <source>
        <dbReference type="ARBA" id="ARBA00022692"/>
    </source>
</evidence>
<dbReference type="Gene3D" id="1.20.1720.10">
    <property type="entry name" value="Multidrug resistance protein D"/>
    <property type="match status" value="1"/>
</dbReference>
<dbReference type="InterPro" id="IPR011701">
    <property type="entry name" value="MFS"/>
</dbReference>
<organism evidence="8 9">
    <name type="scientific">Xylaria hypoxylon</name>
    <dbReference type="NCBI Taxonomy" id="37992"/>
    <lineage>
        <taxon>Eukaryota</taxon>
        <taxon>Fungi</taxon>
        <taxon>Dikarya</taxon>
        <taxon>Ascomycota</taxon>
        <taxon>Pezizomycotina</taxon>
        <taxon>Sordariomycetes</taxon>
        <taxon>Xylariomycetidae</taxon>
        <taxon>Xylariales</taxon>
        <taxon>Xylariaceae</taxon>
        <taxon>Xylaria</taxon>
    </lineage>
</organism>
<sequence>MAVTEITEITESPVIPTSVSPQLPASTAGDTFTAPEPPNLTRSPKIRTKLRLYGILASLYLALFLAALDTTIVAQSIPTICNELNSAAGYVWIGGAYLLASAATGPIWSKFSDIWGRKLIFLVVIVLFTGASILAALSRVIAELLAARALQGVAAGGLIILSTTIISDIFSVRERSFYLGLTGFVWAIAGSAGPLVGGAFTQFVTWRWCFWINLPICGITFGLAFILLDVNNPRTKLVEGLKAVDWLGIFLILTVTILTLVGLNFGGSEFPWKSPTVITLIVVGGATIGLFLFTEHRLAKYPLIPLSVFKSTTNNAVFITTFSHGVVLVGIEYYMPLYLQSVQQASPIRSGVLLLPLIVVQAVVEILSGWAIDRTGRYIEFIWAGSILMTLGTGLYILFGADTTTAVVVGLQIVGAFGPALLFQAPVVAIQNAVTQENTAAATATLFFLRNIGMSLSIVVGGVVFQNSMNARQSTLAAAGLDESVLEALAGSRAAANVYITRTIQDASQRRVILEAFAWSVRNMFILYTAFAATTVFASVFVKHKNLTTEHTETKTGLEHMKTTKHSEESSGRELE</sequence>
<dbReference type="AlphaFoldDB" id="A0A4Z0YQ80"/>
<feature type="region of interest" description="Disordered" evidence="5">
    <location>
        <begin position="16"/>
        <end position="40"/>
    </location>
</feature>
<dbReference type="Pfam" id="PF07690">
    <property type="entry name" value="MFS_1"/>
    <property type="match status" value="1"/>
</dbReference>
<feature type="transmembrane region" description="Helical" evidence="6">
    <location>
        <begin position="525"/>
        <end position="542"/>
    </location>
</feature>
<feature type="region of interest" description="Disordered" evidence="5">
    <location>
        <begin position="552"/>
        <end position="576"/>
    </location>
</feature>
<dbReference type="SUPFAM" id="SSF103473">
    <property type="entry name" value="MFS general substrate transporter"/>
    <property type="match status" value="1"/>
</dbReference>
<evidence type="ECO:0000259" key="7">
    <source>
        <dbReference type="PROSITE" id="PS50850"/>
    </source>
</evidence>
<dbReference type="Proteomes" id="UP000297716">
    <property type="component" value="Unassembled WGS sequence"/>
</dbReference>
<reference evidence="8 9" key="1">
    <citation type="submission" date="2019-03" db="EMBL/GenBank/DDBJ databases">
        <title>Draft genome sequence of Xylaria hypoxylon DSM 108379, a ubiquitous saprotrophic-parasitic fungi on hardwood.</title>
        <authorList>
            <person name="Buettner E."/>
            <person name="Leonhardt S."/>
            <person name="Gebauer A.M."/>
            <person name="Liers C."/>
            <person name="Hofrichter M."/>
            <person name="Kellner H."/>
        </authorList>
    </citation>
    <scope>NUCLEOTIDE SEQUENCE [LARGE SCALE GENOMIC DNA]</scope>
    <source>
        <strain evidence="8 9">DSM 108379</strain>
    </source>
</reference>
<dbReference type="InterPro" id="IPR020846">
    <property type="entry name" value="MFS_dom"/>
</dbReference>
<feature type="transmembrane region" description="Helical" evidence="6">
    <location>
        <begin position="315"/>
        <end position="335"/>
    </location>
</feature>
<dbReference type="OrthoDB" id="10021397at2759"/>
<protein>
    <recommendedName>
        <fullName evidence="7">Major facilitator superfamily (MFS) profile domain-containing protein</fullName>
    </recommendedName>
</protein>
<evidence type="ECO:0000256" key="6">
    <source>
        <dbReference type="SAM" id="Phobius"/>
    </source>
</evidence>
<evidence type="ECO:0000313" key="8">
    <source>
        <dbReference type="EMBL" id="TGJ82198.1"/>
    </source>
</evidence>
<evidence type="ECO:0000256" key="3">
    <source>
        <dbReference type="ARBA" id="ARBA00022989"/>
    </source>
</evidence>
<feature type="transmembrane region" description="Helical" evidence="6">
    <location>
        <begin position="119"/>
        <end position="137"/>
    </location>
</feature>
<feature type="domain" description="Major facilitator superfamily (MFS) profile" evidence="7">
    <location>
        <begin position="55"/>
        <end position="547"/>
    </location>
</feature>
<keyword evidence="2 6" id="KW-0812">Transmembrane</keyword>
<dbReference type="PANTHER" id="PTHR23501">
    <property type="entry name" value="MAJOR FACILITATOR SUPERFAMILY"/>
    <property type="match status" value="1"/>
</dbReference>
<dbReference type="PANTHER" id="PTHR23501:SF158">
    <property type="entry name" value="TRANSPORTER, PUTATIVE (AFU_ORTHOLOGUE AFUA_5G14490)-RELATED"/>
    <property type="match status" value="1"/>
</dbReference>
<comment type="subcellular location">
    <subcellularLocation>
        <location evidence="1">Membrane</location>
        <topology evidence="1">Multi-pass membrane protein</topology>
    </subcellularLocation>
</comment>
<feature type="transmembrane region" description="Helical" evidence="6">
    <location>
        <begin position="379"/>
        <end position="399"/>
    </location>
</feature>